<dbReference type="EMBL" id="JACTAM010000008">
    <property type="protein sequence ID" value="KAI2661296.1"/>
    <property type="molecule type" value="Genomic_DNA"/>
</dbReference>
<accession>A0ABQ8MEG8</accession>
<keyword evidence="3" id="KW-1185">Reference proteome</keyword>
<sequence>MVMANVQSLRNKIDELQATVHVHHAYREACILAFTETWLKSQDSDSVLTINGFGIPLRTDRDPVITGKSQGGGVCLYINERWCNSVIVRESLCTQDIELLSVSLRPFYLPREFPQIFVTVVYIHPKANEAKVKETVEHTVSKLQNVSPDAPNFVMGDFNHCSLKHTLRNFQQYVTCATRFNKTLDLCYGSVRGAYKSISNPPLGLSDHNAVLLIPVYKTVLKRNKAFHAGDLEKKHDLQKQIKYEIRRAKARYKEKVEGDLRSNRLGSAWESMHTIIGSKSKRNVPVKLAGYQSDIQLAQALNMFYTRFDKEDFITEMNVLRNETVCNMDYTFFNQQDVIDAFKKSKVGKSSGPDKIGGRLLKTCADQLGPSLYFQKIPKLWKEAIVVPVGKISYPKILNDFRPVSLTSLVMKCFEKFVRDELLLKTKNLLDPLQFAYQARRGVYLTLLLLTVL</sequence>
<dbReference type="InterPro" id="IPR005135">
    <property type="entry name" value="Endo/exonuclease/phosphatase"/>
</dbReference>
<evidence type="ECO:0000259" key="1">
    <source>
        <dbReference type="Pfam" id="PF03372"/>
    </source>
</evidence>
<dbReference type="SUPFAM" id="SSF56219">
    <property type="entry name" value="DNase I-like"/>
    <property type="match status" value="1"/>
</dbReference>
<dbReference type="Gene3D" id="3.60.10.10">
    <property type="entry name" value="Endonuclease/exonuclease/phosphatase"/>
    <property type="match status" value="1"/>
</dbReference>
<gene>
    <name evidence="2" type="ORF">H4Q32_006854</name>
</gene>
<dbReference type="PANTHER" id="PTHR47510:SF3">
    <property type="entry name" value="ENDO_EXONUCLEASE_PHOSPHATASE DOMAIN-CONTAINING PROTEIN"/>
    <property type="match status" value="1"/>
</dbReference>
<dbReference type="Pfam" id="PF03372">
    <property type="entry name" value="Exo_endo_phos"/>
    <property type="match status" value="1"/>
</dbReference>
<dbReference type="Proteomes" id="UP000830375">
    <property type="component" value="Unassembled WGS sequence"/>
</dbReference>
<organism evidence="2 3">
    <name type="scientific">Labeo rohita</name>
    <name type="common">Indian major carp</name>
    <name type="synonym">Cyprinus rohita</name>
    <dbReference type="NCBI Taxonomy" id="84645"/>
    <lineage>
        <taxon>Eukaryota</taxon>
        <taxon>Metazoa</taxon>
        <taxon>Chordata</taxon>
        <taxon>Craniata</taxon>
        <taxon>Vertebrata</taxon>
        <taxon>Euteleostomi</taxon>
        <taxon>Actinopterygii</taxon>
        <taxon>Neopterygii</taxon>
        <taxon>Teleostei</taxon>
        <taxon>Ostariophysi</taxon>
        <taxon>Cypriniformes</taxon>
        <taxon>Cyprinidae</taxon>
        <taxon>Labeoninae</taxon>
        <taxon>Labeonini</taxon>
        <taxon>Labeo</taxon>
    </lineage>
</organism>
<name>A0ABQ8MEG8_LABRO</name>
<proteinExistence type="predicted"/>
<dbReference type="PANTHER" id="PTHR47510">
    <property type="entry name" value="REVERSE TRANSCRIPTASE DOMAIN-CONTAINING PROTEIN"/>
    <property type="match status" value="1"/>
</dbReference>
<protein>
    <submittedName>
        <fullName evidence="2">LINE-1 retrotransposable element ORF2 protein</fullName>
    </submittedName>
</protein>
<comment type="caution">
    <text evidence="2">The sequence shown here is derived from an EMBL/GenBank/DDBJ whole genome shotgun (WGS) entry which is preliminary data.</text>
</comment>
<evidence type="ECO:0000313" key="3">
    <source>
        <dbReference type="Proteomes" id="UP000830375"/>
    </source>
</evidence>
<evidence type="ECO:0000313" key="2">
    <source>
        <dbReference type="EMBL" id="KAI2661296.1"/>
    </source>
</evidence>
<reference evidence="2 3" key="1">
    <citation type="submission" date="2022-01" db="EMBL/GenBank/DDBJ databases">
        <title>A high-quality chromosome-level genome assembly of rohu carp, Labeo rohita.</title>
        <authorList>
            <person name="Arick M.A. II"/>
            <person name="Hsu C.-Y."/>
            <person name="Magbanua Z."/>
            <person name="Pechanova O."/>
            <person name="Grover C."/>
            <person name="Miller E."/>
            <person name="Thrash A."/>
            <person name="Ezzel L."/>
            <person name="Alam S."/>
            <person name="Benzie J."/>
            <person name="Hamilton M."/>
            <person name="Karsi A."/>
            <person name="Lawrence M.L."/>
            <person name="Peterson D.G."/>
        </authorList>
    </citation>
    <scope>NUCLEOTIDE SEQUENCE [LARGE SCALE GENOMIC DNA]</scope>
    <source>
        <strain evidence="3">BAU-BD-2019</strain>
        <tissue evidence="2">Blood</tissue>
    </source>
</reference>
<dbReference type="InterPro" id="IPR036691">
    <property type="entry name" value="Endo/exonu/phosph_ase_sf"/>
</dbReference>
<feature type="domain" description="Endonuclease/exonuclease/phosphatase" evidence="1">
    <location>
        <begin position="5"/>
        <end position="208"/>
    </location>
</feature>